<comment type="caution">
    <text evidence="7">The sequence shown here is derived from an EMBL/GenBank/DDBJ whole genome shotgun (WGS) entry which is preliminary data.</text>
</comment>
<proteinExistence type="inferred from homology"/>
<comment type="function">
    <text evidence="6">Methylates ribosomal protein L11.</text>
</comment>
<dbReference type="SUPFAM" id="SSF53335">
    <property type="entry name" value="S-adenosyl-L-methionine-dependent methyltransferases"/>
    <property type="match status" value="1"/>
</dbReference>
<gene>
    <name evidence="6" type="primary">prmA</name>
    <name evidence="7" type="ORF">FD02_GL001268</name>
</gene>
<dbReference type="PANTHER" id="PTHR43648">
    <property type="entry name" value="ELECTRON TRANSFER FLAVOPROTEIN BETA SUBUNIT LYSINE METHYLTRANSFERASE"/>
    <property type="match status" value="1"/>
</dbReference>
<dbReference type="PIRSF" id="PIRSF000401">
    <property type="entry name" value="RPL11_MTase"/>
    <property type="match status" value="1"/>
</dbReference>
<dbReference type="GO" id="GO:0032259">
    <property type="term" value="P:methylation"/>
    <property type="evidence" value="ECO:0007669"/>
    <property type="project" value="UniProtKB-KW"/>
</dbReference>
<keyword evidence="5 6" id="KW-0949">S-adenosyl-L-methionine</keyword>
<keyword evidence="2 6" id="KW-0963">Cytoplasm</keyword>
<dbReference type="PANTHER" id="PTHR43648:SF1">
    <property type="entry name" value="ELECTRON TRANSFER FLAVOPROTEIN BETA SUBUNIT LYSINE METHYLTRANSFERASE"/>
    <property type="match status" value="1"/>
</dbReference>
<feature type="binding site" evidence="6">
    <location>
        <position position="171"/>
    </location>
    <ligand>
        <name>S-adenosyl-L-methionine</name>
        <dbReference type="ChEBI" id="CHEBI:59789"/>
    </ligand>
</feature>
<evidence type="ECO:0000313" key="8">
    <source>
        <dbReference type="Proteomes" id="UP000051804"/>
    </source>
</evidence>
<evidence type="ECO:0000256" key="2">
    <source>
        <dbReference type="ARBA" id="ARBA00022490"/>
    </source>
</evidence>
<dbReference type="Proteomes" id="UP000051804">
    <property type="component" value="Unassembled WGS sequence"/>
</dbReference>
<dbReference type="Pfam" id="PF06325">
    <property type="entry name" value="PrmA"/>
    <property type="match status" value="1"/>
</dbReference>
<dbReference type="GO" id="GO:0016279">
    <property type="term" value="F:protein-lysine N-methyltransferase activity"/>
    <property type="evidence" value="ECO:0007669"/>
    <property type="project" value="RHEA"/>
</dbReference>
<evidence type="ECO:0000256" key="6">
    <source>
        <dbReference type="HAMAP-Rule" id="MF_00735"/>
    </source>
</evidence>
<evidence type="ECO:0000313" key="7">
    <source>
        <dbReference type="EMBL" id="KRK73409.1"/>
    </source>
</evidence>
<dbReference type="EC" id="2.1.1.-" evidence="6"/>
<dbReference type="STRING" id="1291734.FD02_GL001268"/>
<accession>A0A0R1JYE6</accession>
<keyword evidence="7" id="KW-0689">Ribosomal protein</keyword>
<dbReference type="OrthoDB" id="9785995at2"/>
<feature type="binding site" evidence="6">
    <location>
        <position position="150"/>
    </location>
    <ligand>
        <name>S-adenosyl-L-methionine</name>
        <dbReference type="ChEBI" id="CHEBI:59789"/>
    </ligand>
</feature>
<sequence length="300" mass="31028">MDWLAITIDTSSEAVSAASNFLLTAGAEGIQIVDAADPVVPGVPHRASGAAVTGFFAPGPHTAELVTTLQAQVAQLPQFGLALGKGTVTTSGVNEADWATAWEQYYHPVRVTRYVTIAPAWGDYAPQQAGEIVVKLDPGLAFGTGSHPTTQLMIRLMEATLRGGETVIDVGTGSGVLALVAADFGATRVLATDVDAVAVTNATRNLALNPPAPITVQASDLLATVSLRADVILANILAEVLLPLVPQLPAHLLPGGQVILSGIYHDQLAKIQAALAAAHLTITTLSRQGDWYGLVAEVQA</sequence>
<dbReference type="Gene3D" id="3.40.50.150">
    <property type="entry name" value="Vaccinia Virus protein VP39"/>
    <property type="match status" value="1"/>
</dbReference>
<dbReference type="GO" id="GO:0005737">
    <property type="term" value="C:cytoplasm"/>
    <property type="evidence" value="ECO:0007669"/>
    <property type="project" value="UniProtKB-SubCell"/>
</dbReference>
<dbReference type="PATRIC" id="fig|1291734.4.peg.1299"/>
<evidence type="ECO:0000256" key="4">
    <source>
        <dbReference type="ARBA" id="ARBA00022679"/>
    </source>
</evidence>
<dbReference type="AlphaFoldDB" id="A0A0R1JYE6"/>
<organism evidence="7 8">
    <name type="scientific">Lacticaseibacillus nasuensis JCM 17158</name>
    <dbReference type="NCBI Taxonomy" id="1291734"/>
    <lineage>
        <taxon>Bacteria</taxon>
        <taxon>Bacillati</taxon>
        <taxon>Bacillota</taxon>
        <taxon>Bacilli</taxon>
        <taxon>Lactobacillales</taxon>
        <taxon>Lactobacillaceae</taxon>
        <taxon>Lacticaseibacillus</taxon>
    </lineage>
</organism>
<keyword evidence="4 6" id="KW-0808">Transferase</keyword>
<dbReference type="InterPro" id="IPR004498">
    <property type="entry name" value="Ribosomal_PrmA_MeTrfase"/>
</dbReference>
<feature type="binding site" evidence="6">
    <location>
        <position position="235"/>
    </location>
    <ligand>
        <name>S-adenosyl-L-methionine</name>
        <dbReference type="ChEBI" id="CHEBI:59789"/>
    </ligand>
</feature>
<dbReference type="NCBIfam" id="TIGR00406">
    <property type="entry name" value="prmA"/>
    <property type="match status" value="1"/>
</dbReference>
<comment type="catalytic activity">
    <reaction evidence="6">
        <text>L-lysyl-[protein] + 3 S-adenosyl-L-methionine = N(6),N(6),N(6)-trimethyl-L-lysyl-[protein] + 3 S-adenosyl-L-homocysteine + 3 H(+)</text>
        <dbReference type="Rhea" id="RHEA:54192"/>
        <dbReference type="Rhea" id="RHEA-COMP:9752"/>
        <dbReference type="Rhea" id="RHEA-COMP:13826"/>
        <dbReference type="ChEBI" id="CHEBI:15378"/>
        <dbReference type="ChEBI" id="CHEBI:29969"/>
        <dbReference type="ChEBI" id="CHEBI:57856"/>
        <dbReference type="ChEBI" id="CHEBI:59789"/>
        <dbReference type="ChEBI" id="CHEBI:61961"/>
    </reaction>
</comment>
<keyword evidence="7" id="KW-0687">Ribonucleoprotein</keyword>
<protein>
    <recommendedName>
        <fullName evidence="6">Ribosomal protein L11 methyltransferase</fullName>
        <shortName evidence="6">L11 Mtase</shortName>
        <ecNumber evidence="6">2.1.1.-</ecNumber>
    </recommendedName>
</protein>
<dbReference type="InterPro" id="IPR050078">
    <property type="entry name" value="Ribosomal_L11_MeTrfase_PrmA"/>
</dbReference>
<feature type="binding site" evidence="6">
    <location>
        <position position="193"/>
    </location>
    <ligand>
        <name>S-adenosyl-L-methionine</name>
        <dbReference type="ChEBI" id="CHEBI:59789"/>
    </ligand>
</feature>
<comment type="subcellular location">
    <subcellularLocation>
        <location evidence="6">Cytoplasm</location>
    </subcellularLocation>
</comment>
<dbReference type="RefSeq" id="WP_054722718.1">
    <property type="nucleotide sequence ID" value="NZ_AZDJ01000013.1"/>
</dbReference>
<comment type="similarity">
    <text evidence="1 6">Belongs to the methyltransferase superfamily. PrmA family.</text>
</comment>
<keyword evidence="8" id="KW-1185">Reference proteome</keyword>
<reference evidence="7 8" key="1">
    <citation type="journal article" date="2015" name="Genome Announc.">
        <title>Expanding the biotechnology potential of lactobacilli through comparative genomics of 213 strains and associated genera.</title>
        <authorList>
            <person name="Sun Z."/>
            <person name="Harris H.M."/>
            <person name="McCann A."/>
            <person name="Guo C."/>
            <person name="Argimon S."/>
            <person name="Zhang W."/>
            <person name="Yang X."/>
            <person name="Jeffery I.B."/>
            <person name="Cooney J.C."/>
            <person name="Kagawa T.F."/>
            <person name="Liu W."/>
            <person name="Song Y."/>
            <person name="Salvetti E."/>
            <person name="Wrobel A."/>
            <person name="Rasinkangas P."/>
            <person name="Parkhill J."/>
            <person name="Rea M.C."/>
            <person name="O'Sullivan O."/>
            <person name="Ritari J."/>
            <person name="Douillard F.P."/>
            <person name="Paul Ross R."/>
            <person name="Yang R."/>
            <person name="Briner A.E."/>
            <person name="Felis G.E."/>
            <person name="de Vos W.M."/>
            <person name="Barrangou R."/>
            <person name="Klaenhammer T.R."/>
            <person name="Caufield P.W."/>
            <person name="Cui Y."/>
            <person name="Zhang H."/>
            <person name="O'Toole P.W."/>
        </authorList>
    </citation>
    <scope>NUCLEOTIDE SEQUENCE [LARGE SCALE GENOMIC DNA]</scope>
    <source>
        <strain evidence="7 8">JCM 17158</strain>
    </source>
</reference>
<name>A0A0R1JYE6_9LACO</name>
<evidence type="ECO:0000256" key="5">
    <source>
        <dbReference type="ARBA" id="ARBA00022691"/>
    </source>
</evidence>
<dbReference type="CDD" id="cd02440">
    <property type="entry name" value="AdoMet_MTases"/>
    <property type="match status" value="1"/>
</dbReference>
<dbReference type="HAMAP" id="MF_00735">
    <property type="entry name" value="Methyltr_PrmA"/>
    <property type="match status" value="1"/>
</dbReference>
<evidence type="ECO:0000256" key="3">
    <source>
        <dbReference type="ARBA" id="ARBA00022603"/>
    </source>
</evidence>
<keyword evidence="3 6" id="KW-0489">Methyltransferase</keyword>
<dbReference type="GO" id="GO:0005840">
    <property type="term" value="C:ribosome"/>
    <property type="evidence" value="ECO:0007669"/>
    <property type="project" value="UniProtKB-KW"/>
</dbReference>
<dbReference type="InterPro" id="IPR029063">
    <property type="entry name" value="SAM-dependent_MTases_sf"/>
</dbReference>
<dbReference type="EMBL" id="AZDJ01000013">
    <property type="protein sequence ID" value="KRK73409.1"/>
    <property type="molecule type" value="Genomic_DNA"/>
</dbReference>
<evidence type="ECO:0000256" key="1">
    <source>
        <dbReference type="ARBA" id="ARBA00009741"/>
    </source>
</evidence>